<dbReference type="PANTHER" id="PTHR39190">
    <property type="entry name" value="FLAGELLAR ASSEMBLY FACTOR FLIW"/>
    <property type="match status" value="1"/>
</dbReference>
<keyword evidence="7" id="KW-1185">Reference proteome</keyword>
<evidence type="ECO:0000256" key="5">
    <source>
        <dbReference type="SAM" id="MobiDB-lite"/>
    </source>
</evidence>
<protein>
    <recommendedName>
        <fullName evidence="4">Flagellar assembly factor FliW</fullName>
    </recommendedName>
</protein>
<dbReference type="GO" id="GO:0006417">
    <property type="term" value="P:regulation of translation"/>
    <property type="evidence" value="ECO:0007669"/>
    <property type="project" value="UniProtKB-KW"/>
</dbReference>
<keyword evidence="3 4" id="KW-0810">Translation regulation</keyword>
<dbReference type="SUPFAM" id="SSF141457">
    <property type="entry name" value="BH3618-like"/>
    <property type="match status" value="1"/>
</dbReference>
<dbReference type="GO" id="GO:0005737">
    <property type="term" value="C:cytoplasm"/>
    <property type="evidence" value="ECO:0007669"/>
    <property type="project" value="UniProtKB-SubCell"/>
</dbReference>
<evidence type="ECO:0000313" key="6">
    <source>
        <dbReference type="EMBL" id="ATY86022.1"/>
    </source>
</evidence>
<evidence type="ECO:0000256" key="4">
    <source>
        <dbReference type="HAMAP-Rule" id="MF_01185"/>
    </source>
</evidence>
<evidence type="ECO:0000256" key="3">
    <source>
        <dbReference type="ARBA" id="ARBA00022845"/>
    </source>
</evidence>
<organism evidence="6 7">
    <name type="scientific">Kyrpidia spormannii</name>
    <dbReference type="NCBI Taxonomy" id="2055160"/>
    <lineage>
        <taxon>Bacteria</taxon>
        <taxon>Bacillati</taxon>
        <taxon>Bacillota</taxon>
        <taxon>Bacilli</taxon>
        <taxon>Bacillales</taxon>
        <taxon>Alicyclobacillaceae</taxon>
        <taxon>Kyrpidia</taxon>
    </lineage>
</organism>
<dbReference type="Pfam" id="PF02623">
    <property type="entry name" value="FliW"/>
    <property type="match status" value="1"/>
</dbReference>
<gene>
    <name evidence="4" type="primary">fliW</name>
    <name evidence="6" type="ORF">CVV65_14700</name>
</gene>
<dbReference type="AlphaFoldDB" id="A0A2K8NCB7"/>
<keyword evidence="6" id="KW-0282">Flagellum</keyword>
<reference evidence="7" key="1">
    <citation type="submission" date="2017-11" db="EMBL/GenBank/DDBJ databases">
        <title>Complete Genome Sequence of Kyrpidia sp. Strain EA-1, a thermophilic, hydrogen-oxidizing Bacterium, isolated from the Azores.</title>
        <authorList>
            <person name="Reiner J.E."/>
            <person name="Lapp C.J."/>
            <person name="Bunk B."/>
            <person name="Gescher J."/>
        </authorList>
    </citation>
    <scope>NUCLEOTIDE SEQUENCE [LARGE SCALE GENOMIC DNA]</scope>
    <source>
        <strain evidence="7">EA-1</strain>
    </source>
</reference>
<dbReference type="Gene3D" id="2.30.290.10">
    <property type="entry name" value="BH3618-like"/>
    <property type="match status" value="1"/>
</dbReference>
<keyword evidence="4" id="KW-0143">Chaperone</keyword>
<dbReference type="GO" id="GO:0044780">
    <property type="term" value="P:bacterial-type flagellum assembly"/>
    <property type="evidence" value="ECO:0007669"/>
    <property type="project" value="UniProtKB-UniRule"/>
</dbReference>
<keyword evidence="6" id="KW-0969">Cilium</keyword>
<comment type="subunit">
    <text evidence="4">Interacts with translational regulator CsrA and flagellin(s).</text>
</comment>
<evidence type="ECO:0000256" key="2">
    <source>
        <dbReference type="ARBA" id="ARBA00022795"/>
    </source>
</evidence>
<comment type="function">
    <text evidence="4">Acts as an anti-CsrA protein, binds CsrA and prevents it from repressing translation of its target genes, one of which is flagellin. Binds to flagellin and participates in the assembly of the flagellum.</text>
</comment>
<sequence length="158" mass="17530">MGTQIWTRRGNGMNATTAGSSRTGGSAADVPLIRFEGGIPGFPDVRAFVLQTIPDHERWFRLIGEEGEPAFLVVDPFLIVPDYEIEVPDDLLPGAKQEDVMVLAIVRVPEDPREATVNLRAPLVVDMRHRRGVQWVPTESPHSLRHPLFPHRPEAVGV</sequence>
<feature type="region of interest" description="Disordered" evidence="5">
    <location>
        <begin position="1"/>
        <end position="26"/>
    </location>
</feature>
<comment type="similarity">
    <text evidence="4">Belongs to the FliW family.</text>
</comment>
<keyword evidence="1 4" id="KW-0963">Cytoplasm</keyword>
<comment type="subcellular location">
    <subcellularLocation>
        <location evidence="4">Cytoplasm</location>
    </subcellularLocation>
</comment>
<keyword evidence="6" id="KW-0966">Cell projection</keyword>
<dbReference type="Proteomes" id="UP000231932">
    <property type="component" value="Chromosome"/>
</dbReference>
<keyword evidence="2 4" id="KW-1005">Bacterial flagellum biogenesis</keyword>
<accession>A0A2K8NCB7</accession>
<evidence type="ECO:0000313" key="7">
    <source>
        <dbReference type="Proteomes" id="UP000231932"/>
    </source>
</evidence>
<dbReference type="InterPro" id="IPR003775">
    <property type="entry name" value="Flagellar_assembly_factor_FliW"/>
</dbReference>
<feature type="compositionally biased region" description="Polar residues" evidence="5">
    <location>
        <begin position="13"/>
        <end position="24"/>
    </location>
</feature>
<dbReference type="KEGG" id="kyr:CVV65_14700"/>
<dbReference type="InterPro" id="IPR024046">
    <property type="entry name" value="Flagellar_assmbl_FliW_dom_sf"/>
</dbReference>
<proteinExistence type="inferred from homology"/>
<evidence type="ECO:0000256" key="1">
    <source>
        <dbReference type="ARBA" id="ARBA00022490"/>
    </source>
</evidence>
<dbReference type="PANTHER" id="PTHR39190:SF1">
    <property type="entry name" value="FLAGELLAR ASSEMBLY FACTOR FLIW"/>
    <property type="match status" value="1"/>
</dbReference>
<name>A0A2K8NCB7_9BACL</name>
<dbReference type="EMBL" id="CP024955">
    <property type="protein sequence ID" value="ATY86022.1"/>
    <property type="molecule type" value="Genomic_DNA"/>
</dbReference>
<dbReference type="HAMAP" id="MF_01185">
    <property type="entry name" value="FliW"/>
    <property type="match status" value="1"/>
</dbReference>